<accession>A0ABW8BYL5</accession>
<dbReference type="Proteomes" id="UP001614394">
    <property type="component" value="Unassembled WGS sequence"/>
</dbReference>
<dbReference type="RefSeq" id="WP_399643547.1">
    <property type="nucleotide sequence ID" value="NZ_JBITYG010000001.1"/>
</dbReference>
<dbReference type="Gene3D" id="3.40.50.1820">
    <property type="entry name" value="alpha/beta hydrolase"/>
    <property type="match status" value="1"/>
</dbReference>
<comment type="caution">
    <text evidence="1">The sequence shown here is derived from an EMBL/GenBank/DDBJ whole genome shotgun (WGS) entry which is preliminary data.</text>
</comment>
<keyword evidence="2" id="KW-1185">Reference proteome</keyword>
<dbReference type="InterPro" id="IPR029058">
    <property type="entry name" value="AB_hydrolase_fold"/>
</dbReference>
<gene>
    <name evidence="1" type="ORF">ACIGXA_01960</name>
</gene>
<protein>
    <submittedName>
        <fullName evidence="1">Uncharacterized protein</fullName>
    </submittedName>
</protein>
<dbReference type="EMBL" id="JBITYG010000001">
    <property type="protein sequence ID" value="MFI9099261.1"/>
    <property type="molecule type" value="Genomic_DNA"/>
</dbReference>
<sequence length="287" mass="30711">METSDAWWEIGGKGPGDLVLAVDFTATGRPDARFADIVGLTATSHPVWETMPQAIATDIGPSGEEYLDRWFEDVRAGGQQVGAVLGFCAGAVYAAALAGRIAQWQERAPQLILFDPEQANAFGLLWQFHKSVELFAGIIGAEPVAEAQETARQALEADPENLGYIGPVLVGLFREISEAAFDEIELEPESRTEFTESFTSFVAYVVAAGQLNSSAATAWTDAVAFSSGSPLSGLNRLRSTDPDGAAGAVARELRFDCDHTDLLRDEGAATALAELLTAQDLSRQIRM</sequence>
<evidence type="ECO:0000313" key="2">
    <source>
        <dbReference type="Proteomes" id="UP001614394"/>
    </source>
</evidence>
<proteinExistence type="predicted"/>
<name>A0ABW8BYL5_9ACTN</name>
<evidence type="ECO:0000313" key="1">
    <source>
        <dbReference type="EMBL" id="MFI9099261.1"/>
    </source>
</evidence>
<reference evidence="1 2" key="1">
    <citation type="submission" date="2024-10" db="EMBL/GenBank/DDBJ databases">
        <title>The Natural Products Discovery Center: Release of the First 8490 Sequenced Strains for Exploring Actinobacteria Biosynthetic Diversity.</title>
        <authorList>
            <person name="Kalkreuter E."/>
            <person name="Kautsar S.A."/>
            <person name="Yang D."/>
            <person name="Bader C.D."/>
            <person name="Teijaro C.N."/>
            <person name="Fluegel L."/>
            <person name="Davis C.M."/>
            <person name="Simpson J.R."/>
            <person name="Lauterbach L."/>
            <person name="Steele A.D."/>
            <person name="Gui C."/>
            <person name="Meng S."/>
            <person name="Li G."/>
            <person name="Viehrig K."/>
            <person name="Ye F."/>
            <person name="Su P."/>
            <person name="Kiefer A.F."/>
            <person name="Nichols A."/>
            <person name="Cepeda A.J."/>
            <person name="Yan W."/>
            <person name="Fan B."/>
            <person name="Jiang Y."/>
            <person name="Adhikari A."/>
            <person name="Zheng C.-J."/>
            <person name="Schuster L."/>
            <person name="Cowan T.M."/>
            <person name="Smanski M.J."/>
            <person name="Chevrette M.G."/>
            <person name="De Carvalho L.P.S."/>
            <person name="Shen B."/>
        </authorList>
    </citation>
    <scope>NUCLEOTIDE SEQUENCE [LARGE SCALE GENOMIC DNA]</scope>
    <source>
        <strain evidence="1 2">NPDC053399</strain>
    </source>
</reference>
<organism evidence="1 2">
    <name type="scientific">Streptomyces fildesensis</name>
    <dbReference type="NCBI Taxonomy" id="375757"/>
    <lineage>
        <taxon>Bacteria</taxon>
        <taxon>Bacillati</taxon>
        <taxon>Actinomycetota</taxon>
        <taxon>Actinomycetes</taxon>
        <taxon>Kitasatosporales</taxon>
        <taxon>Streptomycetaceae</taxon>
        <taxon>Streptomyces</taxon>
    </lineage>
</organism>